<dbReference type="HOGENOM" id="CLU_013253_1_4_1"/>
<reference evidence="9" key="1">
    <citation type="journal article" date="2014" name="Proc. Natl. Acad. Sci. U.S.A.">
        <title>Extensive sampling of basidiomycete genomes demonstrates inadequacy of the white-rot/brown-rot paradigm for wood decay fungi.</title>
        <authorList>
            <person name="Riley R."/>
            <person name="Salamov A.A."/>
            <person name="Brown D.W."/>
            <person name="Nagy L.G."/>
            <person name="Floudas D."/>
            <person name="Held B.W."/>
            <person name="Levasseur A."/>
            <person name="Lombard V."/>
            <person name="Morin E."/>
            <person name="Otillar R."/>
            <person name="Lindquist E.A."/>
            <person name="Sun H."/>
            <person name="LaButti K.M."/>
            <person name="Schmutz J."/>
            <person name="Jabbour D."/>
            <person name="Luo H."/>
            <person name="Baker S.E."/>
            <person name="Pisabarro A.G."/>
            <person name="Walton J.D."/>
            <person name="Blanchette R.A."/>
            <person name="Henrissat B."/>
            <person name="Martin F."/>
            <person name="Cullen D."/>
            <person name="Hibbett D.S."/>
            <person name="Grigoriev I.V."/>
        </authorList>
    </citation>
    <scope>NUCLEOTIDE SEQUENCE [LARGE SCALE GENOMIC DNA]</scope>
    <source>
        <strain evidence="9">MUCL 33604</strain>
    </source>
</reference>
<evidence type="ECO:0000256" key="3">
    <source>
        <dbReference type="PIRSR" id="PIRSR601461-1"/>
    </source>
</evidence>
<dbReference type="PRINTS" id="PR00792">
    <property type="entry name" value="PEPSIN"/>
</dbReference>
<dbReference type="InterPro" id="IPR001969">
    <property type="entry name" value="Aspartic_peptidase_AS"/>
</dbReference>
<evidence type="ECO:0000313" key="8">
    <source>
        <dbReference type="EMBL" id="KDQ54111.1"/>
    </source>
</evidence>
<feature type="chain" id="PRO_5001643489" description="Peptidase A1 domain-containing protein" evidence="6">
    <location>
        <begin position="21"/>
        <end position="414"/>
    </location>
</feature>
<dbReference type="STRING" id="933084.A0A067PUU0"/>
<name>A0A067PUU0_9AGAM</name>
<feature type="active site" evidence="3">
    <location>
        <position position="300"/>
    </location>
</feature>
<dbReference type="InterPro" id="IPR033121">
    <property type="entry name" value="PEPTIDASE_A1"/>
</dbReference>
<feature type="signal peptide" evidence="6">
    <location>
        <begin position="1"/>
        <end position="20"/>
    </location>
</feature>
<dbReference type="PANTHER" id="PTHR47966">
    <property type="entry name" value="BETA-SITE APP-CLEAVING ENZYME, ISOFORM A-RELATED"/>
    <property type="match status" value="1"/>
</dbReference>
<dbReference type="PANTHER" id="PTHR47966:SF51">
    <property type="entry name" value="BETA-SITE APP-CLEAVING ENZYME, ISOFORM A-RELATED"/>
    <property type="match status" value="1"/>
</dbReference>
<keyword evidence="9" id="KW-1185">Reference proteome</keyword>
<evidence type="ECO:0000259" key="7">
    <source>
        <dbReference type="PROSITE" id="PS51767"/>
    </source>
</evidence>
<dbReference type="Gene3D" id="2.40.70.10">
    <property type="entry name" value="Acid Proteases"/>
    <property type="match status" value="2"/>
</dbReference>
<keyword evidence="6" id="KW-0732">Signal</keyword>
<dbReference type="InterPro" id="IPR001461">
    <property type="entry name" value="Aspartic_peptidase_A1"/>
</dbReference>
<proteinExistence type="inferred from homology"/>
<dbReference type="PROSITE" id="PS51767">
    <property type="entry name" value="PEPTIDASE_A1"/>
    <property type="match status" value="1"/>
</dbReference>
<feature type="active site" evidence="3">
    <location>
        <position position="124"/>
    </location>
</feature>
<dbReference type="PROSITE" id="PS00141">
    <property type="entry name" value="ASP_PROTEASE"/>
    <property type="match status" value="1"/>
</dbReference>
<dbReference type="InParanoid" id="A0A067PUU0"/>
<dbReference type="EMBL" id="KL197730">
    <property type="protein sequence ID" value="KDQ54111.1"/>
    <property type="molecule type" value="Genomic_DNA"/>
</dbReference>
<dbReference type="Pfam" id="PF00026">
    <property type="entry name" value="Asp"/>
    <property type="match status" value="1"/>
</dbReference>
<keyword evidence="4" id="KW-1015">Disulfide bond</keyword>
<evidence type="ECO:0000256" key="1">
    <source>
        <dbReference type="ARBA" id="ARBA00007447"/>
    </source>
</evidence>
<dbReference type="OrthoDB" id="15189at2759"/>
<gene>
    <name evidence="8" type="ORF">JAAARDRAFT_72168</name>
</gene>
<evidence type="ECO:0000256" key="2">
    <source>
        <dbReference type="ARBA" id="ARBA00022750"/>
    </source>
</evidence>
<organism evidence="8 9">
    <name type="scientific">Jaapia argillacea MUCL 33604</name>
    <dbReference type="NCBI Taxonomy" id="933084"/>
    <lineage>
        <taxon>Eukaryota</taxon>
        <taxon>Fungi</taxon>
        <taxon>Dikarya</taxon>
        <taxon>Basidiomycota</taxon>
        <taxon>Agaricomycotina</taxon>
        <taxon>Agaricomycetes</taxon>
        <taxon>Agaricomycetidae</taxon>
        <taxon>Jaapiales</taxon>
        <taxon>Jaapiaceae</taxon>
        <taxon>Jaapia</taxon>
    </lineage>
</organism>
<evidence type="ECO:0000256" key="6">
    <source>
        <dbReference type="SAM" id="SignalP"/>
    </source>
</evidence>
<dbReference type="GO" id="GO:0006508">
    <property type="term" value="P:proteolysis"/>
    <property type="evidence" value="ECO:0007669"/>
    <property type="project" value="UniProtKB-KW"/>
</dbReference>
<dbReference type="FunCoup" id="A0A067PUU0">
    <property type="interactions" value="48"/>
</dbReference>
<dbReference type="InterPro" id="IPR021109">
    <property type="entry name" value="Peptidase_aspartic_dom_sf"/>
</dbReference>
<dbReference type="GO" id="GO:0004190">
    <property type="term" value="F:aspartic-type endopeptidase activity"/>
    <property type="evidence" value="ECO:0007669"/>
    <property type="project" value="UniProtKB-KW"/>
</dbReference>
<evidence type="ECO:0000256" key="5">
    <source>
        <dbReference type="RuleBase" id="RU000454"/>
    </source>
</evidence>
<evidence type="ECO:0000256" key="4">
    <source>
        <dbReference type="PIRSR" id="PIRSR601461-2"/>
    </source>
</evidence>
<keyword evidence="5" id="KW-0645">Protease</keyword>
<dbReference type="FunFam" id="2.40.70.10:FF:000008">
    <property type="entry name" value="Cathepsin D"/>
    <property type="match status" value="1"/>
</dbReference>
<dbReference type="Proteomes" id="UP000027265">
    <property type="component" value="Unassembled WGS sequence"/>
</dbReference>
<comment type="similarity">
    <text evidence="1 5">Belongs to the peptidase A1 family.</text>
</comment>
<dbReference type="AlphaFoldDB" id="A0A067PUU0"/>
<evidence type="ECO:0000313" key="9">
    <source>
        <dbReference type="Proteomes" id="UP000027265"/>
    </source>
</evidence>
<accession>A0A067PUU0</accession>
<feature type="domain" description="Peptidase A1" evidence="7">
    <location>
        <begin position="106"/>
        <end position="411"/>
    </location>
</feature>
<sequence length="414" mass="43474">MLYSANLIFLALGLAAGASATIHVTGVRIPLEQRNCLTKTDGTFDHDKAIKQLVKTHNKYRQNLINIERRVGLPDGATIRPRASVPASLGKRQKESLTDEEDDTLWVGSISIGTPPQPFVVDFDTGSSDFWVPSTLCTSAPCSGKHKYNPAASSTSKKIGGNSYPVGTTGSGPVYSDVVTVAGIKVTGQYFTALSTVSADFASDPFDGILGMAFPVAGSLDGPPYFTTALKEGVVLNNVFSFKLASTGSELYLGGSDAALYTGSLEYHTIDTSTGFWQPTGAKAIVNGVTVVSGFETIIDTATTTMYGPPIAVQTFYSAVNGSQVYDSASGYYSYPCSSPPTVAFSWGGKSWTVSSANFNLGETTPGSGQCVGTLVGQNLGLGNNVWLLGDSFLKNVYTAFSFAQNAVGFATLA</sequence>
<dbReference type="SUPFAM" id="SSF50630">
    <property type="entry name" value="Acid proteases"/>
    <property type="match status" value="1"/>
</dbReference>
<keyword evidence="5" id="KW-0378">Hydrolase</keyword>
<feature type="disulfide bond" evidence="4">
    <location>
        <begin position="137"/>
        <end position="142"/>
    </location>
</feature>
<protein>
    <recommendedName>
        <fullName evidence="7">Peptidase A1 domain-containing protein</fullName>
    </recommendedName>
</protein>
<keyword evidence="2 5" id="KW-0064">Aspartyl protease</keyword>